<dbReference type="GO" id="GO:0005634">
    <property type="term" value="C:nucleus"/>
    <property type="evidence" value="ECO:0007669"/>
    <property type="project" value="UniProtKB-SubCell"/>
</dbReference>
<comment type="caution">
    <text evidence="5">The sequence shown here is derived from an EMBL/GenBank/DDBJ whole genome shotgun (WGS) entry which is preliminary data.</text>
</comment>
<sequence>MDTDKLRAATDAARIESRGWRSAEFRRKIVDKMSPMICRWTGPDDFLFYCSVLFLNSSFSVNTIFENGPHSWTYKTSNVTNFAEKFEEKVFASATDEADYIAKVSRRLMIIKGSSQSSRQKLLPVNSSDLKEVKAAPGAEESAKNIDWQEPLYQRLQSMKSRYFSRITIVYNHVTCKLQQRDSASQKMKFDLEKYRFIKKLLEEAFTYFNFTKSQIPPDFKERLDEMERYINSILRPKNVSSHNEGPHSADVHSMHQALPSQARFSQEKLTEEKQTLPTMTLQSSHLTKLMPQQNMMTHLQEKSTNSEQHKSNKSMQQMAKESSNSQRHENQLSQIKGVTSKHSFENFPISSTGNATQQQTDGTQQSDESYLIGTPGISSSPLLEGCNNLNEGSHNPTVNSDEPSPAMQRLLKVMKSMSPTSLSESINEIRDVVQLSDLSSAPFRGPKDVIGSNMVEDLSADARARYSSSGGFLPREQKMRRCGNAMTLYTAATHVTTTDLIKPLTDADKPDLNSITSQTDWPMIEENYALLEEIKKVNKSLMDTEVLLNEEDTIPSVAAAAAKHGEGLIVKCFFRAVTVNLNQAPHFVSNQMPIINPLWLLVPTSYPTCSPILLDEMPLELSQDPYNLSMKANLKLQTCLRNLTHPWSLGDVAKLWDKCAREAICDYAQKLGGGTFTSKYGGWETCSSVD</sequence>
<dbReference type="PANTHER" id="PTHR33137:SF37">
    <property type="entry name" value="MEDIATOR COMPLEX SUBUNIT 15 KIX DOMAIN-CONTAINING PROTEIN"/>
    <property type="match status" value="1"/>
</dbReference>
<keyword evidence="2" id="KW-0539">Nucleus</keyword>
<dbReference type="Pfam" id="PF16987">
    <property type="entry name" value="KIX_2"/>
    <property type="match status" value="1"/>
</dbReference>
<dbReference type="Proteomes" id="UP000634136">
    <property type="component" value="Unassembled WGS sequence"/>
</dbReference>
<dbReference type="GO" id="GO:0031490">
    <property type="term" value="F:chromatin DNA binding"/>
    <property type="evidence" value="ECO:0007669"/>
    <property type="project" value="InterPro"/>
</dbReference>
<evidence type="ECO:0000259" key="4">
    <source>
        <dbReference type="Pfam" id="PF16987"/>
    </source>
</evidence>
<dbReference type="AlphaFoldDB" id="A0A834TQM0"/>
<feature type="compositionally biased region" description="Basic and acidic residues" evidence="3">
    <location>
        <begin position="245"/>
        <end position="254"/>
    </location>
</feature>
<keyword evidence="6" id="KW-1185">Reference proteome</keyword>
<evidence type="ECO:0000313" key="6">
    <source>
        <dbReference type="Proteomes" id="UP000634136"/>
    </source>
</evidence>
<evidence type="ECO:0000256" key="2">
    <source>
        <dbReference type="ARBA" id="ARBA00023242"/>
    </source>
</evidence>
<dbReference type="PANTHER" id="PTHR33137">
    <property type="entry name" value="MEDIATOR OF RNA POLYMERASE II TRANSCRIPTION SUBUNIT 15A-RELATED"/>
    <property type="match status" value="1"/>
</dbReference>
<dbReference type="EMBL" id="JAAIUW010000007">
    <property type="protein sequence ID" value="KAF7824785.1"/>
    <property type="molecule type" value="Genomic_DNA"/>
</dbReference>
<feature type="region of interest" description="Disordered" evidence="3">
    <location>
        <begin position="266"/>
        <end position="285"/>
    </location>
</feature>
<dbReference type="OrthoDB" id="1896842at2759"/>
<accession>A0A834TQM0</accession>
<reference evidence="5" key="1">
    <citation type="submission" date="2020-09" db="EMBL/GenBank/DDBJ databases">
        <title>Genome-Enabled Discovery of Anthraquinone Biosynthesis in Senna tora.</title>
        <authorList>
            <person name="Kang S.-H."/>
            <person name="Pandey R.P."/>
            <person name="Lee C.-M."/>
            <person name="Sim J.-S."/>
            <person name="Jeong J.-T."/>
            <person name="Choi B.-S."/>
            <person name="Jung M."/>
            <person name="Ginzburg D."/>
            <person name="Zhao K."/>
            <person name="Won S.Y."/>
            <person name="Oh T.-J."/>
            <person name="Yu Y."/>
            <person name="Kim N.-H."/>
            <person name="Lee O.R."/>
            <person name="Lee T.-H."/>
            <person name="Bashyal P."/>
            <person name="Kim T.-S."/>
            <person name="Lee W.-H."/>
            <person name="Kawkins C."/>
            <person name="Kim C.-K."/>
            <person name="Kim J.S."/>
            <person name="Ahn B.O."/>
            <person name="Rhee S.Y."/>
            <person name="Sohng J.K."/>
        </authorList>
    </citation>
    <scope>NUCLEOTIDE SEQUENCE</scope>
    <source>
        <tissue evidence="5">Leaf</tissue>
    </source>
</reference>
<evidence type="ECO:0000256" key="3">
    <source>
        <dbReference type="SAM" id="MobiDB-lite"/>
    </source>
</evidence>
<dbReference type="InterPro" id="IPR044661">
    <property type="entry name" value="MED15a/b/c-like"/>
</dbReference>
<feature type="compositionally biased region" description="Polar residues" evidence="3">
    <location>
        <begin position="314"/>
        <end position="342"/>
    </location>
</feature>
<evidence type="ECO:0000256" key="1">
    <source>
        <dbReference type="ARBA" id="ARBA00004123"/>
    </source>
</evidence>
<feature type="compositionally biased region" description="Basic and acidic residues" evidence="3">
    <location>
        <begin position="266"/>
        <end position="275"/>
    </location>
</feature>
<feature type="compositionally biased region" description="Polar residues" evidence="3">
    <location>
        <begin position="276"/>
        <end position="285"/>
    </location>
</feature>
<gene>
    <name evidence="5" type="ORF">G2W53_022929</name>
</gene>
<feature type="region of interest" description="Disordered" evidence="3">
    <location>
        <begin position="236"/>
        <end position="255"/>
    </location>
</feature>
<feature type="region of interest" description="Disordered" evidence="3">
    <location>
        <begin position="299"/>
        <end position="372"/>
    </location>
</feature>
<protein>
    <submittedName>
        <fullName evidence="5">Mediator of RNA polymerase II transcription subunit 15a-like</fullName>
    </submittedName>
</protein>
<feature type="domain" description="Mediator complex subunit 15 KIX" evidence="4">
    <location>
        <begin position="62"/>
        <end position="120"/>
    </location>
</feature>
<dbReference type="Gene3D" id="1.10.246.20">
    <property type="entry name" value="Coactivator CBP, KIX domain"/>
    <property type="match status" value="1"/>
</dbReference>
<proteinExistence type="predicted"/>
<dbReference type="GO" id="GO:0003713">
    <property type="term" value="F:transcription coactivator activity"/>
    <property type="evidence" value="ECO:0007669"/>
    <property type="project" value="InterPro"/>
</dbReference>
<name>A0A834TQM0_9FABA</name>
<feature type="compositionally biased region" description="Low complexity" evidence="3">
    <location>
        <begin position="357"/>
        <end position="366"/>
    </location>
</feature>
<organism evidence="5 6">
    <name type="scientific">Senna tora</name>
    <dbReference type="NCBI Taxonomy" id="362788"/>
    <lineage>
        <taxon>Eukaryota</taxon>
        <taxon>Viridiplantae</taxon>
        <taxon>Streptophyta</taxon>
        <taxon>Embryophyta</taxon>
        <taxon>Tracheophyta</taxon>
        <taxon>Spermatophyta</taxon>
        <taxon>Magnoliopsida</taxon>
        <taxon>eudicotyledons</taxon>
        <taxon>Gunneridae</taxon>
        <taxon>Pentapetalae</taxon>
        <taxon>rosids</taxon>
        <taxon>fabids</taxon>
        <taxon>Fabales</taxon>
        <taxon>Fabaceae</taxon>
        <taxon>Caesalpinioideae</taxon>
        <taxon>Cassia clade</taxon>
        <taxon>Senna</taxon>
    </lineage>
</organism>
<dbReference type="InterPro" id="IPR036529">
    <property type="entry name" value="KIX_dom_sf"/>
</dbReference>
<evidence type="ECO:0000313" key="5">
    <source>
        <dbReference type="EMBL" id="KAF7824785.1"/>
    </source>
</evidence>
<dbReference type="InterPro" id="IPR036546">
    <property type="entry name" value="MED15_KIX"/>
</dbReference>
<comment type="subcellular location">
    <subcellularLocation>
        <location evidence="1">Nucleus</location>
    </subcellularLocation>
</comment>